<dbReference type="AlphaFoldDB" id="K8F1I2"/>
<dbReference type="Gene3D" id="1.20.1270.60">
    <property type="entry name" value="Arfaptin homology (AH) domain/BAR domain"/>
    <property type="match status" value="1"/>
</dbReference>
<feature type="region of interest" description="Disordered" evidence="1">
    <location>
        <begin position="539"/>
        <end position="673"/>
    </location>
</feature>
<dbReference type="PANTHER" id="PTHR10555:SF170">
    <property type="entry name" value="FI18122P1"/>
    <property type="match status" value="1"/>
</dbReference>
<reference evidence="3 4" key="1">
    <citation type="submission" date="2011-10" db="EMBL/GenBank/DDBJ databases">
        <authorList>
            <person name="Genoscope - CEA"/>
        </authorList>
    </citation>
    <scope>NUCLEOTIDE SEQUENCE [LARGE SCALE GENOMIC DNA]</scope>
    <source>
        <strain evidence="3 4">RCC 1105</strain>
    </source>
</reference>
<evidence type="ECO:0000313" key="4">
    <source>
        <dbReference type="Proteomes" id="UP000198341"/>
    </source>
</evidence>
<evidence type="ECO:0000313" key="3">
    <source>
        <dbReference type="EMBL" id="CCO18665.1"/>
    </source>
</evidence>
<keyword evidence="4" id="KW-1185">Reference proteome</keyword>
<dbReference type="EMBL" id="FO082268">
    <property type="protein sequence ID" value="CCO18665.1"/>
    <property type="molecule type" value="Genomic_DNA"/>
</dbReference>
<proteinExistence type="predicted"/>
<gene>
    <name evidence="3" type="ordered locus">Bathy11g01810</name>
</gene>
<feature type="compositionally biased region" description="Low complexity" evidence="1">
    <location>
        <begin position="650"/>
        <end position="666"/>
    </location>
</feature>
<feature type="domain" description="PX" evidence="2">
    <location>
        <begin position="72"/>
        <end position="149"/>
    </location>
</feature>
<dbReference type="GeneID" id="19012861"/>
<sequence>MTTSSSSSTTQNATKFFVQITTQSNAKNYVAKCRNHRTPAKKKTNEKNSKREKTFMREEEEETEEEEYESLFRVKREFPDDFLSFRNELRKAYPGCVVPKLFRRPSRRDDEKEDEQGQQQEGDAELFLRRCCESPTIALSRMLESFLTEGVFTASAAAASTVTTTSSGLDAELKEVCNVLAEDADVRAVKEEQERRGRFSASAWFASLFNSGGGSGSNRGSAKERKYTRTRHTVLKDEDPTYLQVITYASKLDEQCEAFVRSAELYIDQLEKRVNATKLRDLGEAALKMGQSEEGWGKALQKRSKNYSLGYTLHALSDCAESMTFTGTASELRACEALRTLVPSFEDCRQRVEAIRETFEDRTTALLHYQIACDIYDEVIETHGRAVANIHPECLEADAKREIRRKTYDLIVERTREEYARWHASIGVDMTRSLRAFAKTRAILCRQDAECWEMMLRDPIGDGDVKMDDRVGVDDRAEREIEAAVREGGREQQPRGKLLSTKEKLLLEKNARRIQRMEKRRKKEEREVLRAWKREAKEAIANGQNVPEMPTLNEEKTKTKNGNSNGDAENGNEENTKNDFGGKDKAFSSSASSSSSSSSMPSSATTTATKTTSSSLFNSVEESSRRELNVSVEVSEGANYAPNVTKGEEQQQQQQQEKSSQKLLLSRPPPEPFAAVKTEEASISEGLAAMKMAAAAEDENDSEEWSD</sequence>
<accession>K8F1I2</accession>
<feature type="compositionally biased region" description="Low complexity" evidence="1">
    <location>
        <begin position="588"/>
        <end position="621"/>
    </location>
</feature>
<dbReference type="InterPro" id="IPR027267">
    <property type="entry name" value="AH/BAR_dom_sf"/>
</dbReference>
<organism evidence="3 4">
    <name type="scientific">Bathycoccus prasinos</name>
    <dbReference type="NCBI Taxonomy" id="41875"/>
    <lineage>
        <taxon>Eukaryota</taxon>
        <taxon>Viridiplantae</taxon>
        <taxon>Chlorophyta</taxon>
        <taxon>Mamiellophyceae</taxon>
        <taxon>Mamiellales</taxon>
        <taxon>Bathycoccaceae</taxon>
        <taxon>Bathycoccus</taxon>
    </lineage>
</organism>
<evidence type="ECO:0000256" key="1">
    <source>
        <dbReference type="SAM" id="MobiDB-lite"/>
    </source>
</evidence>
<dbReference type="Pfam" id="PF00787">
    <property type="entry name" value="PX"/>
    <property type="match status" value="1"/>
</dbReference>
<dbReference type="OrthoDB" id="5227681at2759"/>
<dbReference type="Gene3D" id="3.30.1520.10">
    <property type="entry name" value="Phox-like domain"/>
    <property type="match status" value="1"/>
</dbReference>
<dbReference type="Proteomes" id="UP000198341">
    <property type="component" value="Chromosome 11"/>
</dbReference>
<dbReference type="PANTHER" id="PTHR10555">
    <property type="entry name" value="SORTING NEXIN"/>
    <property type="match status" value="1"/>
</dbReference>
<dbReference type="GO" id="GO:0035091">
    <property type="term" value="F:phosphatidylinositol binding"/>
    <property type="evidence" value="ECO:0007669"/>
    <property type="project" value="InterPro"/>
</dbReference>
<evidence type="ECO:0000259" key="2">
    <source>
        <dbReference type="Pfam" id="PF00787"/>
    </source>
</evidence>
<name>K8F1I2_9CHLO</name>
<protein>
    <recommendedName>
        <fullName evidence="2">PX domain-containing protein</fullName>
    </recommendedName>
</protein>
<feature type="compositionally biased region" description="Basic and acidic residues" evidence="1">
    <location>
        <begin position="574"/>
        <end position="586"/>
    </location>
</feature>
<dbReference type="GO" id="GO:0005768">
    <property type="term" value="C:endosome"/>
    <property type="evidence" value="ECO:0007669"/>
    <property type="project" value="TreeGrafter"/>
</dbReference>
<feature type="compositionally biased region" description="Basic and acidic residues" evidence="1">
    <location>
        <begin position="43"/>
        <end position="57"/>
    </location>
</feature>
<dbReference type="InterPro" id="IPR001683">
    <property type="entry name" value="PX_dom"/>
</dbReference>
<dbReference type="RefSeq" id="XP_007510320.1">
    <property type="nucleotide sequence ID" value="XM_007510258.1"/>
</dbReference>
<dbReference type="STRING" id="41875.K8F1I2"/>
<dbReference type="InterPro" id="IPR036871">
    <property type="entry name" value="PX_dom_sf"/>
</dbReference>
<dbReference type="KEGG" id="bpg:Bathy11g01810"/>
<feature type="region of interest" description="Disordered" evidence="1">
    <location>
        <begin position="34"/>
        <end position="65"/>
    </location>
</feature>